<keyword evidence="14" id="KW-0325">Glycoprotein</keyword>
<evidence type="ECO:0000256" key="4">
    <source>
        <dbReference type="ARBA" id="ARBA00012462"/>
    </source>
</evidence>
<sequence>MALLSPTLRGIVAAWTLFALVAYASPVDNVKRDSLSSIPSGWLMHEDLPSAETMITLQVGLKQQKVDKLIEALYEVSDPDHKRYGNHLSKEQVEALVQPHPSSLAAVDDWLTSCGVDPASATRSPAKDWLTVTVPISLAEQLVNAKYRTFNHMESKRKVVRSLEYNLPASVSEHIDVIHPTTFFGSSSLTVTTPSRKRSVPLESGSLNSTGDPCTSQPFNLITPACLMHLYRFDDYVPRAASKNRLGVVNYEGDLAVNSDLQSFFTQFRPDAVNSTFGIQSVGGGIISTNFSSDEASLDVQWAMGLTSPTPVTVYSVGSHAEDGLDVSDPQGDPFLGWALFVLNQTTPPQVFTTSYADTESAVPVDYAKRLCNTFAQLGARGISVIFGSGDSGVDNDVDCSAVTDTTPFQPSFPGGCPFFTSVGGTIGINPEFGVGGPVSPPSNYRGSGGGFSNKITSENIQVFPRPSYQDKAVSAYLKNLGSTYEGLFNRSGRAYPDIAAQSNNFAIVLDGETDGDSGTSASGPVVAAVISLLNDFLLSKGKPPLGFINPWLYSKGFKGLNDILIGQSEGCNGRGFNSSTGWDPVTGLGTPDFLNLQRLL</sequence>
<feature type="chain" id="PRO_5002204506" description="tripeptidyl-peptidase II" evidence="16">
    <location>
        <begin position="25"/>
        <end position="601"/>
    </location>
</feature>
<comment type="cofactor">
    <cofactor evidence="15">
        <name>Ca(2+)</name>
        <dbReference type="ChEBI" id="CHEBI:29108"/>
    </cofactor>
    <text evidence="15">Binds 1 Ca(2+) ion per subunit.</text>
</comment>
<dbReference type="InterPro" id="IPR030400">
    <property type="entry name" value="Sedolisin_dom"/>
</dbReference>
<dbReference type="FunFam" id="3.40.50.200:FF:000015">
    <property type="entry name" value="Tripeptidyl peptidase A"/>
    <property type="match status" value="1"/>
</dbReference>
<dbReference type="InterPro" id="IPR050819">
    <property type="entry name" value="Tripeptidyl-peptidase_I"/>
</dbReference>
<evidence type="ECO:0000313" key="19">
    <source>
        <dbReference type="Proteomes" id="UP000054279"/>
    </source>
</evidence>
<dbReference type="MEROPS" id="S53.010"/>
<dbReference type="AlphaFoldDB" id="A0A0C9V1S9"/>
<feature type="signal peptide" evidence="16">
    <location>
        <begin position="1"/>
        <end position="24"/>
    </location>
</feature>
<dbReference type="Gene3D" id="3.40.50.200">
    <property type="entry name" value="Peptidase S8/S53 domain"/>
    <property type="match status" value="1"/>
</dbReference>
<keyword evidence="13" id="KW-0865">Zymogen</keyword>
<gene>
    <name evidence="18" type="ORF">M422DRAFT_262052</name>
</gene>
<organism evidence="18 19">
    <name type="scientific">Sphaerobolus stellatus (strain SS14)</name>
    <dbReference type="NCBI Taxonomy" id="990650"/>
    <lineage>
        <taxon>Eukaryota</taxon>
        <taxon>Fungi</taxon>
        <taxon>Dikarya</taxon>
        <taxon>Basidiomycota</taxon>
        <taxon>Agaricomycotina</taxon>
        <taxon>Agaricomycetes</taxon>
        <taxon>Phallomycetidae</taxon>
        <taxon>Geastrales</taxon>
        <taxon>Sphaerobolaceae</taxon>
        <taxon>Sphaerobolus</taxon>
    </lineage>
</organism>
<evidence type="ECO:0000256" key="1">
    <source>
        <dbReference type="ARBA" id="ARBA00001910"/>
    </source>
</evidence>
<evidence type="ECO:0000256" key="14">
    <source>
        <dbReference type="ARBA" id="ARBA00023180"/>
    </source>
</evidence>
<accession>A0A0C9V1S9</accession>
<dbReference type="SMART" id="SM00944">
    <property type="entry name" value="Pro-kuma_activ"/>
    <property type="match status" value="1"/>
</dbReference>
<evidence type="ECO:0000256" key="15">
    <source>
        <dbReference type="PROSITE-ProRule" id="PRU01032"/>
    </source>
</evidence>
<comment type="function">
    <text evidence="2">Secreted tripeptidyl-peptidase which degrades proteins at acidic pHs and is involved in virulence.</text>
</comment>
<feature type="active site" description="Charge relay system" evidence="15">
    <location>
        <position position="295"/>
    </location>
</feature>
<proteinExistence type="predicted"/>
<dbReference type="EC" id="3.4.14.10" evidence="4"/>
<keyword evidence="8 16" id="KW-0732">Signal</keyword>
<feature type="active site" description="Charge relay system" evidence="15">
    <location>
        <position position="521"/>
    </location>
</feature>
<protein>
    <recommendedName>
        <fullName evidence="4">tripeptidyl-peptidase II</fullName>
        <ecNumber evidence="4">3.4.14.10</ecNumber>
    </recommendedName>
</protein>
<evidence type="ECO:0000256" key="10">
    <source>
        <dbReference type="ARBA" id="ARBA00022825"/>
    </source>
</evidence>
<dbReference type="HOGENOM" id="CLU_013783_3_0_1"/>
<dbReference type="PROSITE" id="PS51695">
    <property type="entry name" value="SEDOLISIN"/>
    <property type="match status" value="1"/>
</dbReference>
<dbReference type="InterPro" id="IPR036852">
    <property type="entry name" value="Peptidase_S8/S53_dom_sf"/>
</dbReference>
<dbReference type="GO" id="GO:0005576">
    <property type="term" value="C:extracellular region"/>
    <property type="evidence" value="ECO:0007669"/>
    <property type="project" value="UniProtKB-SubCell"/>
</dbReference>
<keyword evidence="11 15" id="KW-0106">Calcium</keyword>
<dbReference type="OrthoDB" id="409122at2759"/>
<feature type="binding site" evidence="15">
    <location>
        <position position="584"/>
    </location>
    <ligand>
        <name>Ca(2+)</name>
        <dbReference type="ChEBI" id="CHEBI:29108"/>
    </ligand>
</feature>
<dbReference type="CDD" id="cd11377">
    <property type="entry name" value="Pro-peptidase_S53"/>
    <property type="match status" value="1"/>
</dbReference>
<evidence type="ECO:0000256" key="12">
    <source>
        <dbReference type="ARBA" id="ARBA00023026"/>
    </source>
</evidence>
<dbReference type="PANTHER" id="PTHR14218:SF15">
    <property type="entry name" value="TRIPEPTIDYL-PEPTIDASE 1"/>
    <property type="match status" value="1"/>
</dbReference>
<evidence type="ECO:0000256" key="7">
    <source>
        <dbReference type="ARBA" id="ARBA00022723"/>
    </source>
</evidence>
<evidence type="ECO:0000256" key="11">
    <source>
        <dbReference type="ARBA" id="ARBA00022837"/>
    </source>
</evidence>
<keyword evidence="9 15" id="KW-0378">Hydrolase</keyword>
<keyword evidence="19" id="KW-1185">Reference proteome</keyword>
<feature type="binding site" evidence="15">
    <location>
        <position position="582"/>
    </location>
    <ligand>
        <name>Ca(2+)</name>
        <dbReference type="ChEBI" id="CHEBI:29108"/>
    </ligand>
</feature>
<keyword evidence="12" id="KW-0843">Virulence</keyword>
<comment type="subcellular location">
    <subcellularLocation>
        <location evidence="3">Secreted</location>
        <location evidence="3">Extracellular space</location>
    </subcellularLocation>
</comment>
<comment type="catalytic activity">
    <reaction evidence="1">
        <text>Release of an N-terminal tripeptide from a polypeptide.</text>
        <dbReference type="EC" id="3.4.14.10"/>
    </reaction>
</comment>
<evidence type="ECO:0000256" key="5">
    <source>
        <dbReference type="ARBA" id="ARBA00022525"/>
    </source>
</evidence>
<reference evidence="18 19" key="1">
    <citation type="submission" date="2014-06" db="EMBL/GenBank/DDBJ databases">
        <title>Evolutionary Origins and Diversification of the Mycorrhizal Mutualists.</title>
        <authorList>
            <consortium name="DOE Joint Genome Institute"/>
            <consortium name="Mycorrhizal Genomics Consortium"/>
            <person name="Kohler A."/>
            <person name="Kuo A."/>
            <person name="Nagy L.G."/>
            <person name="Floudas D."/>
            <person name="Copeland A."/>
            <person name="Barry K.W."/>
            <person name="Cichocki N."/>
            <person name="Veneault-Fourrey C."/>
            <person name="LaButti K."/>
            <person name="Lindquist E.A."/>
            <person name="Lipzen A."/>
            <person name="Lundell T."/>
            <person name="Morin E."/>
            <person name="Murat C."/>
            <person name="Riley R."/>
            <person name="Ohm R."/>
            <person name="Sun H."/>
            <person name="Tunlid A."/>
            <person name="Henrissat B."/>
            <person name="Grigoriev I.V."/>
            <person name="Hibbett D.S."/>
            <person name="Martin F."/>
        </authorList>
    </citation>
    <scope>NUCLEOTIDE SEQUENCE [LARGE SCALE GENOMIC DNA]</scope>
    <source>
        <strain evidence="18 19">SS14</strain>
    </source>
</reference>
<keyword evidence="6 15" id="KW-0645">Protease</keyword>
<dbReference type="CDD" id="cd04056">
    <property type="entry name" value="Peptidases_S53"/>
    <property type="match status" value="1"/>
</dbReference>
<feature type="binding site" evidence="15">
    <location>
        <position position="563"/>
    </location>
    <ligand>
        <name>Ca(2+)</name>
        <dbReference type="ChEBI" id="CHEBI:29108"/>
    </ligand>
</feature>
<dbReference type="InterPro" id="IPR015366">
    <property type="entry name" value="S53_propep"/>
</dbReference>
<feature type="binding site" evidence="15">
    <location>
        <position position="564"/>
    </location>
    <ligand>
        <name>Ca(2+)</name>
        <dbReference type="ChEBI" id="CHEBI:29108"/>
    </ligand>
</feature>
<feature type="domain" description="Peptidase S53" evidence="17">
    <location>
        <begin position="221"/>
        <end position="601"/>
    </location>
</feature>
<dbReference type="SUPFAM" id="SSF52743">
    <property type="entry name" value="Subtilisin-like"/>
    <property type="match status" value="1"/>
</dbReference>
<dbReference type="PANTHER" id="PTHR14218">
    <property type="entry name" value="PROTEASE S8 TRIPEPTIDYL PEPTIDASE I CLN2"/>
    <property type="match status" value="1"/>
</dbReference>
<dbReference type="Pfam" id="PF09286">
    <property type="entry name" value="Pro-kuma_activ"/>
    <property type="match status" value="1"/>
</dbReference>
<evidence type="ECO:0000256" key="16">
    <source>
        <dbReference type="SAM" id="SignalP"/>
    </source>
</evidence>
<feature type="active site" description="Charge relay system" evidence="15">
    <location>
        <position position="299"/>
    </location>
</feature>
<dbReference type="GO" id="GO:0006508">
    <property type="term" value="P:proteolysis"/>
    <property type="evidence" value="ECO:0007669"/>
    <property type="project" value="UniProtKB-KW"/>
</dbReference>
<evidence type="ECO:0000256" key="2">
    <source>
        <dbReference type="ARBA" id="ARBA00002451"/>
    </source>
</evidence>
<evidence type="ECO:0000313" key="18">
    <source>
        <dbReference type="EMBL" id="KIJ35652.1"/>
    </source>
</evidence>
<evidence type="ECO:0000256" key="8">
    <source>
        <dbReference type="ARBA" id="ARBA00022729"/>
    </source>
</evidence>
<dbReference type="Proteomes" id="UP000054279">
    <property type="component" value="Unassembled WGS sequence"/>
</dbReference>
<keyword evidence="5" id="KW-0964">Secreted</keyword>
<evidence type="ECO:0000256" key="6">
    <source>
        <dbReference type="ARBA" id="ARBA00022670"/>
    </source>
</evidence>
<evidence type="ECO:0000256" key="3">
    <source>
        <dbReference type="ARBA" id="ARBA00004239"/>
    </source>
</evidence>
<dbReference type="PROSITE" id="PS00138">
    <property type="entry name" value="SUBTILASE_SER"/>
    <property type="match status" value="1"/>
</dbReference>
<dbReference type="SUPFAM" id="SSF54897">
    <property type="entry name" value="Protease propeptides/inhibitors"/>
    <property type="match status" value="1"/>
</dbReference>
<keyword evidence="7 15" id="KW-0479">Metal-binding</keyword>
<evidence type="ECO:0000256" key="13">
    <source>
        <dbReference type="ARBA" id="ARBA00023145"/>
    </source>
</evidence>
<dbReference type="GO" id="GO:0008240">
    <property type="term" value="F:tripeptidyl-peptidase activity"/>
    <property type="evidence" value="ECO:0007669"/>
    <property type="project" value="UniProtKB-EC"/>
</dbReference>
<keyword evidence="10 15" id="KW-0720">Serine protease</keyword>
<name>A0A0C9V1S9_SPHS4</name>
<dbReference type="GO" id="GO:0046872">
    <property type="term" value="F:metal ion binding"/>
    <property type="evidence" value="ECO:0007669"/>
    <property type="project" value="UniProtKB-UniRule"/>
</dbReference>
<dbReference type="EMBL" id="KN837186">
    <property type="protein sequence ID" value="KIJ35652.1"/>
    <property type="molecule type" value="Genomic_DNA"/>
</dbReference>
<dbReference type="InterPro" id="IPR023828">
    <property type="entry name" value="Peptidase_S8_Ser-AS"/>
</dbReference>
<dbReference type="GO" id="GO:0004252">
    <property type="term" value="F:serine-type endopeptidase activity"/>
    <property type="evidence" value="ECO:0007669"/>
    <property type="project" value="UniProtKB-UniRule"/>
</dbReference>
<evidence type="ECO:0000256" key="9">
    <source>
        <dbReference type="ARBA" id="ARBA00022801"/>
    </source>
</evidence>
<evidence type="ECO:0000259" key="17">
    <source>
        <dbReference type="PROSITE" id="PS51695"/>
    </source>
</evidence>